<evidence type="ECO:0000313" key="4">
    <source>
        <dbReference type="Proteomes" id="UP000063789"/>
    </source>
</evidence>
<feature type="transmembrane region" description="Helical" evidence="2">
    <location>
        <begin position="82"/>
        <end position="107"/>
    </location>
</feature>
<keyword evidence="4" id="KW-1185">Reference proteome</keyword>
<feature type="transmembrane region" description="Helical" evidence="2">
    <location>
        <begin position="119"/>
        <end position="143"/>
    </location>
</feature>
<feature type="transmembrane region" description="Helical" evidence="2">
    <location>
        <begin position="193"/>
        <end position="214"/>
    </location>
</feature>
<reference evidence="4" key="1">
    <citation type="submission" date="2015-06" db="EMBL/GenBank/DDBJ databases">
        <title>Complete genome sequence and metabolic analysis of phthalate degradation pathway in Gordonia sp. QH-11.</title>
        <authorList>
            <person name="Jin D."/>
            <person name="Kong X."/>
            <person name="Bai Z."/>
        </authorList>
    </citation>
    <scope>NUCLEOTIDE SEQUENCE [LARGE SCALE GENOMIC DNA]</scope>
    <source>
        <strain evidence="4">QH-11</strain>
    </source>
</reference>
<dbReference type="AlphaFoldDB" id="A0A0N9N818"/>
<dbReference type="EMBL" id="CP011853">
    <property type="protein sequence ID" value="ALG84224.1"/>
    <property type="molecule type" value="Genomic_DNA"/>
</dbReference>
<gene>
    <name evidence="3" type="ORF">ACH46_06525</name>
</gene>
<dbReference type="STRING" id="1136941.ACH46_06525"/>
<dbReference type="Proteomes" id="UP000063789">
    <property type="component" value="Chromosome"/>
</dbReference>
<feature type="transmembrane region" description="Helical" evidence="2">
    <location>
        <begin position="163"/>
        <end position="181"/>
    </location>
</feature>
<accession>A0A0N9N818</accession>
<evidence type="ECO:0000256" key="2">
    <source>
        <dbReference type="SAM" id="Phobius"/>
    </source>
</evidence>
<sequence length="293" mass="30149">MRSPRIGDGSGKMAAMTESAERPPQPAGEHGVAPTSGPAPQPGDPGYGPPTAVPPNPPSIGAGLRWAWARFTPNAGVVVGAAIAWIAILTAAFITFYTVIVLTYIIAISAAHESPGGQFAIVMVMAMMLLLIAAVPASCWLNGLVTIADGHQARVGDFFHFRAVKSIAAIHLLVGLVAALVQTAFTYGLHLPWIAGAVTIVIGLPIAWIAYFAADAHAPVGTAVASGLRLTAADVRATVAVYLTSLLLVIVGLLLFVYGAVVTAPLAGLLTLYCFRSLMGHPVAAETHPAAPV</sequence>
<protein>
    <recommendedName>
        <fullName evidence="5">Integral membrane protein</fullName>
    </recommendedName>
</protein>
<reference evidence="3 4" key="2">
    <citation type="journal article" date="2017" name="Int. J. Syst. Evol. Microbiol.">
        <title>Gordonia phthalatica sp. nov., a di-n-butyl phthalate-degrading bacterium isolated from activated sludge.</title>
        <authorList>
            <person name="Jin D."/>
            <person name="Kong X."/>
            <person name="Jia M."/>
            <person name="Yu X."/>
            <person name="Wang X."/>
            <person name="Zhuang X."/>
            <person name="Deng Y."/>
            <person name="Bai Z."/>
        </authorList>
    </citation>
    <scope>NUCLEOTIDE SEQUENCE [LARGE SCALE GENOMIC DNA]</scope>
    <source>
        <strain evidence="3 4">QH-11</strain>
    </source>
</reference>
<evidence type="ECO:0008006" key="5">
    <source>
        <dbReference type="Google" id="ProtNLM"/>
    </source>
</evidence>
<dbReference type="PATRIC" id="fig|1136941.3.peg.1336"/>
<keyword evidence="2" id="KW-0812">Transmembrane</keyword>
<proteinExistence type="predicted"/>
<feature type="compositionally biased region" description="Pro residues" evidence="1">
    <location>
        <begin position="37"/>
        <end position="54"/>
    </location>
</feature>
<evidence type="ECO:0000313" key="3">
    <source>
        <dbReference type="EMBL" id="ALG84224.1"/>
    </source>
</evidence>
<feature type="transmembrane region" description="Helical" evidence="2">
    <location>
        <begin position="239"/>
        <end position="272"/>
    </location>
</feature>
<keyword evidence="2" id="KW-0472">Membrane</keyword>
<evidence type="ECO:0000256" key="1">
    <source>
        <dbReference type="SAM" id="MobiDB-lite"/>
    </source>
</evidence>
<name>A0A0N9N818_9ACTN</name>
<keyword evidence="2" id="KW-1133">Transmembrane helix</keyword>
<organism evidence="3 4">
    <name type="scientific">Gordonia phthalatica</name>
    <dbReference type="NCBI Taxonomy" id="1136941"/>
    <lineage>
        <taxon>Bacteria</taxon>
        <taxon>Bacillati</taxon>
        <taxon>Actinomycetota</taxon>
        <taxon>Actinomycetes</taxon>
        <taxon>Mycobacteriales</taxon>
        <taxon>Gordoniaceae</taxon>
        <taxon>Gordonia</taxon>
    </lineage>
</organism>
<feature type="region of interest" description="Disordered" evidence="1">
    <location>
        <begin position="1"/>
        <end position="54"/>
    </location>
</feature>
<dbReference type="KEGG" id="goq:ACH46_06525"/>